<dbReference type="GeneID" id="12979020"/>
<proteinExistence type="predicted"/>
<sequence length="91" mass="10449">MNIDKVIGYFKREFPECEIETSSQISGSVEIHTVKAGCFFAEIQVEGSAIAVLTRKDKCFTGLEYAENQEDLAEFVLHQFLKFFYKHGFGW</sequence>
<protein>
    <submittedName>
        <fullName evidence="1">Uncharacterized protein</fullName>
    </submittedName>
</protein>
<organism evidence="1 2">
    <name type="scientific">Acinetobacter phage AP22</name>
    <dbReference type="NCBI Taxonomy" id="1187128"/>
    <lineage>
        <taxon>Viruses</taxon>
        <taxon>Duplodnaviria</taxon>
        <taxon>Heunggongvirae</taxon>
        <taxon>Uroviricota</taxon>
        <taxon>Caudoviricetes</taxon>
        <taxon>Obolenskvirus</taxon>
        <taxon>Obolenskvirus AP22</taxon>
    </lineage>
</organism>
<dbReference type="EMBL" id="HE806280">
    <property type="protein sequence ID" value="CCH57741.1"/>
    <property type="molecule type" value="Genomic_DNA"/>
</dbReference>
<evidence type="ECO:0000313" key="1">
    <source>
        <dbReference type="EMBL" id="CCH57741.1"/>
    </source>
</evidence>
<reference evidence="1 2" key="2">
    <citation type="submission" date="2012-05" db="EMBL/GenBank/DDBJ databases">
        <authorList>
            <person name="Volozhantsev N."/>
        </authorList>
    </citation>
    <scope>NUCLEOTIDE SEQUENCE [LARGE SCALE GENOMIC DNA]</scope>
</reference>
<reference evidence="1 2" key="1">
    <citation type="submission" date="2012-05" db="EMBL/GenBank/DDBJ databases">
        <title>The genome sequence of bacteriophage AP22 lytic for Acinetobacter baumannii.</title>
        <authorList>
            <person name="Volozhantsev N.V."/>
            <person name="Popova A.V."/>
            <person name="Bogun A.G."/>
        </authorList>
    </citation>
    <scope>NUCLEOTIDE SEQUENCE [LARGE SCALE GENOMIC DNA]</scope>
</reference>
<dbReference type="KEGG" id="vg:12979020"/>
<dbReference type="Proteomes" id="UP000002880">
    <property type="component" value="Segment"/>
</dbReference>
<evidence type="ECO:0000313" key="2">
    <source>
        <dbReference type="Proteomes" id="UP000002880"/>
    </source>
</evidence>
<accession>I2GUE0</accession>
<keyword evidence="2" id="KW-1185">Reference proteome</keyword>
<name>I2GUE0_9CAUD</name>
<dbReference type="RefSeq" id="YP_006383783.1">
    <property type="nucleotide sequence ID" value="NC_017984.1"/>
</dbReference>